<evidence type="ECO:0000313" key="2">
    <source>
        <dbReference type="EMBL" id="RDB16027.1"/>
    </source>
</evidence>
<feature type="compositionally biased region" description="Basic residues" evidence="1">
    <location>
        <begin position="911"/>
        <end position="933"/>
    </location>
</feature>
<comment type="caution">
    <text evidence="2">The sequence shown here is derived from an EMBL/GenBank/DDBJ whole genome shotgun (WGS) entry which is preliminary data.</text>
</comment>
<feature type="compositionally biased region" description="Acidic residues" evidence="1">
    <location>
        <begin position="239"/>
        <end position="250"/>
    </location>
</feature>
<feature type="compositionally biased region" description="Basic and acidic residues" evidence="1">
    <location>
        <begin position="821"/>
        <end position="831"/>
    </location>
</feature>
<feature type="compositionally biased region" description="Basic and acidic residues" evidence="1">
    <location>
        <begin position="158"/>
        <end position="182"/>
    </location>
</feature>
<proteinExistence type="predicted"/>
<feature type="compositionally biased region" description="Basic and acidic residues" evidence="1">
    <location>
        <begin position="302"/>
        <end position="311"/>
    </location>
</feature>
<dbReference type="InParanoid" id="A0A369J618"/>
<accession>A0A369J618</accession>
<feature type="region of interest" description="Disordered" evidence="1">
    <location>
        <begin position="1"/>
        <end position="367"/>
    </location>
</feature>
<feature type="region of interest" description="Disordered" evidence="1">
    <location>
        <begin position="762"/>
        <end position="1045"/>
    </location>
</feature>
<evidence type="ECO:0000313" key="3">
    <source>
        <dbReference type="Proteomes" id="UP000076154"/>
    </source>
</evidence>
<feature type="compositionally biased region" description="Low complexity" evidence="1">
    <location>
        <begin position="204"/>
        <end position="213"/>
    </location>
</feature>
<dbReference type="EMBL" id="LUEZ02000136">
    <property type="protein sequence ID" value="RDB16027.1"/>
    <property type="molecule type" value="Genomic_DNA"/>
</dbReference>
<keyword evidence="3" id="KW-1185">Reference proteome</keyword>
<feature type="compositionally biased region" description="Basic residues" evidence="1">
    <location>
        <begin position="312"/>
        <end position="334"/>
    </location>
</feature>
<sequence length="1045" mass="117391">MRSTTKAVENIPLPPTRKAPRKKPAAKPDKQASEKRKAPVTKSSKRGQATAAPDEPEPDEPEPDEPEPEQPEVDIVAGDELRDSLNKTFTANARPKPTPRTTVTTNPDNDETFMSTRRGWRRPSPGTQHPPQNQDTRSPPKSTSVNIANNDEDEAMDETSHDLAADLDAGKDDHSRGEDKWGPSRSPSATPSRTPSPTPPPSPGGRSSSPSGSDYEKTQTLLEAQRLRTSARRRSPAIEDLDAEDDEQFEQDIQSKPRKHASPMTENESEESSDDESGRPSKKSKLNSKSKASDASPTTDNESDKSSGEERRKKKKKKVKSKATTKSKSNGKRKAVAEEDLEKDDPRGDGENDDATGSSFKPGPIPDAAKDAAFIAHAEYQRRMQQIANEYKKPVRLLYQLVGQGVSVPRFSLNGWNAFQAWYGVHGDETKPKDTTPAEWTKVLVEKYEEHLQKELGDEWENPKARAECLEPIVEWYKERLGDYIENMRADGNFKKVMLETTEKFVQYSAQAFELYGVHVFGFAINADRDEFGISHSTAWGALPAYAELRKSNKTVIARQLADYEAMFRVEEMKERGVEVTRAAFIVQTAARPNESGRDRDRRVFVDNLRGDLGVILVFRKTHSIEECKKMKILWVAWADLAYEKQVCLINWPSSACVPGKGFDLKMADTGMPHSVIKENNAMRLQAEVDDTMTDYVKITSWSDGELPLPPDRLDSHVLSDERAFKTTDLALADVPLVVTSSGRVVMTVVDSLKYRNAVTEARNKAENEAREGPKRKTKSNLPKSKKLAKMLPINLPSNDEDDVQAVEPPMANGPSRRHHRDDEVQELERPTKKRRQGEMEADPTARSSRSSRPRDAHKTTEAASYRSSVQVAPPAQSTPGLDPALLKQWAEKNGYVHDSHQDRSKDRVRYRSHSRSSHRSHSRSPRRSRSRSPRASCSRSLRRPRSRSSHRGYYDIPRSNVDSLHESHKDDDRRGKKRKLADVENPVRAMKATHRVPEQNAIAGPSRVLRSPTPKAGPSRAPRSRDSRPHPVSRQRNDNYDMED</sequence>
<protein>
    <submittedName>
        <fullName evidence="2">Uncharacterized protein</fullName>
    </submittedName>
</protein>
<feature type="compositionally biased region" description="Basic and acidic residues" evidence="1">
    <location>
        <begin position="26"/>
        <end position="37"/>
    </location>
</feature>
<feature type="compositionally biased region" description="Basic and acidic residues" evidence="1">
    <location>
        <begin position="895"/>
        <end position="910"/>
    </location>
</feature>
<feature type="compositionally biased region" description="Basic and acidic residues" evidence="1">
    <location>
        <begin position="1024"/>
        <end position="1045"/>
    </location>
</feature>
<feature type="compositionally biased region" description="Basic residues" evidence="1">
    <location>
        <begin position="941"/>
        <end position="951"/>
    </location>
</feature>
<feature type="compositionally biased region" description="Basic and acidic residues" evidence="1">
    <location>
        <begin position="762"/>
        <end position="775"/>
    </location>
</feature>
<organism evidence="2 3">
    <name type="scientific">Hypsizygus marmoreus</name>
    <name type="common">White beech mushroom</name>
    <name type="synonym">Agaricus marmoreus</name>
    <dbReference type="NCBI Taxonomy" id="39966"/>
    <lineage>
        <taxon>Eukaryota</taxon>
        <taxon>Fungi</taxon>
        <taxon>Dikarya</taxon>
        <taxon>Basidiomycota</taxon>
        <taxon>Agaricomycotina</taxon>
        <taxon>Agaricomycetes</taxon>
        <taxon>Agaricomycetidae</taxon>
        <taxon>Agaricales</taxon>
        <taxon>Tricholomatineae</taxon>
        <taxon>Lyophyllaceae</taxon>
        <taxon>Hypsizygus</taxon>
    </lineage>
</organism>
<dbReference type="Proteomes" id="UP000076154">
    <property type="component" value="Unassembled WGS sequence"/>
</dbReference>
<gene>
    <name evidence="2" type="ORF">Hypma_003468</name>
</gene>
<feature type="compositionally biased region" description="Polar residues" evidence="1">
    <location>
        <begin position="862"/>
        <end position="880"/>
    </location>
</feature>
<feature type="compositionally biased region" description="Polar residues" evidence="1">
    <location>
        <begin position="125"/>
        <end position="149"/>
    </location>
</feature>
<feature type="compositionally biased region" description="Pro residues" evidence="1">
    <location>
        <begin position="194"/>
        <end position="203"/>
    </location>
</feature>
<feature type="compositionally biased region" description="Basic and acidic residues" evidence="1">
    <location>
        <begin position="964"/>
        <end position="975"/>
    </location>
</feature>
<dbReference type="OrthoDB" id="3062339at2759"/>
<evidence type="ECO:0000256" key="1">
    <source>
        <dbReference type="SAM" id="MobiDB-lite"/>
    </source>
</evidence>
<feature type="compositionally biased region" description="Low complexity" evidence="1">
    <location>
        <begin position="183"/>
        <end position="193"/>
    </location>
</feature>
<dbReference type="AlphaFoldDB" id="A0A369J618"/>
<name>A0A369J618_HYPMA</name>
<reference evidence="2" key="1">
    <citation type="submission" date="2018-04" db="EMBL/GenBank/DDBJ databases">
        <title>Whole genome sequencing of Hypsizygus marmoreus.</title>
        <authorList>
            <person name="Choi I.-G."/>
            <person name="Min B."/>
            <person name="Kim J.-G."/>
            <person name="Kim S."/>
            <person name="Oh Y.-L."/>
            <person name="Kong W.-S."/>
            <person name="Park H."/>
            <person name="Jeong J."/>
            <person name="Song E.-S."/>
        </authorList>
    </citation>
    <scope>NUCLEOTIDE SEQUENCE [LARGE SCALE GENOMIC DNA]</scope>
    <source>
        <strain evidence="2">51987-8</strain>
    </source>
</reference>
<feature type="compositionally biased region" description="Basic residues" evidence="1">
    <location>
        <begin position="776"/>
        <end position="789"/>
    </location>
</feature>
<feature type="compositionally biased region" description="Acidic residues" evidence="1">
    <location>
        <begin position="54"/>
        <end position="72"/>
    </location>
</feature>